<sequence length="684" mass="77540">MKDILFVGENPLSYTGNSHMMRAIMSQVDIEQYRVACYGSGYVAPWQNDIFTPLPFTIIDAFEGQFDHSPGKLVRLINRSHIDVLIFVGIDIWRYEKAFRDINILRQKNGFKWIVIAPYDLWTVRKDWLLWFKQPDISCIYSEYGYNLLKDHLPNVRYFRPPLNEANQFIPYDEEKRSKVRRTLFPSIGDDQIVFGFIGNNQVRKDPLKVVQAFYEVKKTVPNAILYLHTSLETGVYNLKQYMKDMGLKTGDIISKVEGKSGSTESMVNIYNSIDFLVNASFQEGLSWTLVEAMLCGTPVIATYTTAQIELIEGVGIPVLCNEPAMVPMYSESGSAPFDTFQCKLEDLTHAMMRAVGMRDDELSLLKTKSLERGNEWLDGVHNINGLLEDLAITTRLTVVEKNDDVLFCQKSSAGDVLMTTRCLKGLKERHKGAPLVYMTSRQYMDILEGNPYIEGVIPWDDIEKQNYKFVYDIHNDIILPGHWGRNCNSILSDFYWKILDVEPDDFFIELKKPEGDYDTPLPICIVHTTGGDAQFRTYKYMGDVCKALKNKYTTVQLGEKDDYPAMADIDLRGKLSFRESAWVMNKAVLAVTVDSFMSHLAGALGISQVCLFGSGNENVVKPNQMKGELICLSPDYVKDCKGLGPCSAAVRDCPAPCTGKHNPIDILEAIHSIELNGNIRRNT</sequence>
<keyword evidence="1" id="KW-0328">Glycosyltransferase</keyword>
<dbReference type="Gene3D" id="3.40.50.2000">
    <property type="entry name" value="Glycogen Phosphorylase B"/>
    <property type="match status" value="3"/>
</dbReference>
<evidence type="ECO:0000256" key="2">
    <source>
        <dbReference type="ARBA" id="ARBA00022679"/>
    </source>
</evidence>
<dbReference type="EMBL" id="MT141372">
    <property type="protein sequence ID" value="QJA59490.1"/>
    <property type="molecule type" value="Genomic_DNA"/>
</dbReference>
<dbReference type="InterPro" id="IPR051199">
    <property type="entry name" value="LPS_LOS_Heptosyltrfase"/>
</dbReference>
<dbReference type="Pfam" id="PF01075">
    <property type="entry name" value="Glyco_transf_9"/>
    <property type="match status" value="1"/>
</dbReference>
<evidence type="ECO:0000313" key="3">
    <source>
        <dbReference type="EMBL" id="QJA59490.1"/>
    </source>
</evidence>
<dbReference type="GO" id="GO:0008713">
    <property type="term" value="F:ADP-heptose-lipopolysaccharide heptosyltransferase activity"/>
    <property type="evidence" value="ECO:0007669"/>
    <property type="project" value="TreeGrafter"/>
</dbReference>
<dbReference type="InterPro" id="IPR002201">
    <property type="entry name" value="Glyco_trans_9"/>
</dbReference>
<dbReference type="GO" id="GO:0009244">
    <property type="term" value="P:lipopolysaccharide core region biosynthetic process"/>
    <property type="evidence" value="ECO:0007669"/>
    <property type="project" value="TreeGrafter"/>
</dbReference>
<keyword evidence="2 3" id="KW-0808">Transferase</keyword>
<name>A0A6M3IPF4_9ZZZZ</name>
<dbReference type="Pfam" id="PF13692">
    <property type="entry name" value="Glyco_trans_1_4"/>
    <property type="match status" value="1"/>
</dbReference>
<dbReference type="SUPFAM" id="SSF53756">
    <property type="entry name" value="UDP-Glycosyltransferase/glycogen phosphorylase"/>
    <property type="match status" value="2"/>
</dbReference>
<gene>
    <name evidence="3" type="ORF">MM415B01289_0002</name>
</gene>
<reference evidence="3" key="1">
    <citation type="submission" date="2020-03" db="EMBL/GenBank/DDBJ databases">
        <title>The deep terrestrial virosphere.</title>
        <authorList>
            <person name="Holmfeldt K."/>
            <person name="Nilsson E."/>
            <person name="Simone D."/>
            <person name="Lopez-Fernandez M."/>
            <person name="Wu X."/>
            <person name="de Brujin I."/>
            <person name="Lundin D."/>
            <person name="Andersson A."/>
            <person name="Bertilsson S."/>
            <person name="Dopson M."/>
        </authorList>
    </citation>
    <scope>NUCLEOTIDE SEQUENCE</scope>
    <source>
        <strain evidence="3">MM415B01289</strain>
    </source>
</reference>
<organism evidence="3">
    <name type="scientific">viral metagenome</name>
    <dbReference type="NCBI Taxonomy" id="1070528"/>
    <lineage>
        <taxon>unclassified sequences</taxon>
        <taxon>metagenomes</taxon>
        <taxon>organismal metagenomes</taxon>
    </lineage>
</organism>
<protein>
    <submittedName>
        <fullName evidence="3">Putative glycosyltransferase</fullName>
    </submittedName>
</protein>
<dbReference type="GO" id="GO:0005829">
    <property type="term" value="C:cytosol"/>
    <property type="evidence" value="ECO:0007669"/>
    <property type="project" value="TreeGrafter"/>
</dbReference>
<proteinExistence type="predicted"/>
<accession>A0A6M3IPF4</accession>
<evidence type="ECO:0000256" key="1">
    <source>
        <dbReference type="ARBA" id="ARBA00022676"/>
    </source>
</evidence>
<dbReference type="CDD" id="cd03789">
    <property type="entry name" value="GT9_LPS_heptosyltransferase"/>
    <property type="match status" value="1"/>
</dbReference>
<dbReference type="PANTHER" id="PTHR30160">
    <property type="entry name" value="TETRAACYLDISACCHARIDE 4'-KINASE-RELATED"/>
    <property type="match status" value="1"/>
</dbReference>
<dbReference type="AlphaFoldDB" id="A0A6M3IPF4"/>